<reference evidence="5 6" key="1">
    <citation type="submission" date="2021-01" db="EMBL/GenBank/DDBJ databases">
        <title>Genomic Encyclopedia of Type Strains, Phase IV (KMG-IV): sequencing the most valuable type-strain genomes for metagenomic binning, comparative biology and taxonomic classification.</title>
        <authorList>
            <person name="Goeker M."/>
        </authorList>
    </citation>
    <scope>NUCLEOTIDE SEQUENCE [LARGE SCALE GENOMIC DNA]</scope>
    <source>
        <strain evidence="5 6">DSM 104297</strain>
    </source>
</reference>
<sequence>MSYCQNCGQEMDPNKPFCTKCGAKKQKETSTVQPEARNAKSSGFFTKGKKALLVTFVIVAIALFGGYKFVESSNKPTKIVSNFAQALKSNDAAEVAVLLNQSHSDLKVDKQSAKQVISYFKENPDILSDVLKQLRSEAIAHEQGQTVIPSKESFLTIEEVEKKKWLIFNQYALSSKLFYIEVTANQDKVTVEIDGQKVGSVKSEKASTFGPYLFGEHTIKATYKDEYAAVEDEQIVSFEDAKEDKQSVELDLTGDQVYVYSDYDDAILFVNDKNTKLKVGDIYEFGPVKTDGSIKLHAEYKGKKSDVVAIEAAEEDIYLEFPYENEEVIAEPEEVEEFDEESDSSDITSVVNNHYMNISNGNYSNAYDLFASSRKGKVAFDGWQKGLKANYNNIVHYADLEEVNGNKAVVSFSMTSYDEQEDGSTLVQEWGGQWYLVKEASGWKLETPEIEKLDSRVE</sequence>
<dbReference type="PANTHER" id="PTHR40038:SF1">
    <property type="entry name" value="MEMBRANE-ASSOCIATED PROTEIN TCAA"/>
    <property type="match status" value="1"/>
</dbReference>
<name>A0ABS2QWZ3_9BACI</name>
<dbReference type="InterPro" id="IPR026870">
    <property type="entry name" value="Zinc_ribbon_dom"/>
</dbReference>
<keyword evidence="1" id="KW-1133">Transmembrane helix</keyword>
<accession>A0ABS2QWZ3</accession>
<dbReference type="InterPro" id="IPR054530">
    <property type="entry name" value="TcaA_4th"/>
</dbReference>
<gene>
    <name evidence="5" type="ORF">JOC83_002840</name>
</gene>
<dbReference type="PANTHER" id="PTHR40038">
    <property type="entry name" value="MEMBRANE-ASSOCIATED PROTEIN TCAA"/>
    <property type="match status" value="1"/>
</dbReference>
<feature type="transmembrane region" description="Helical" evidence="1">
    <location>
        <begin position="51"/>
        <end position="70"/>
    </location>
</feature>
<keyword evidence="1" id="KW-0812">Transmembrane</keyword>
<dbReference type="EMBL" id="JAFBFC010000005">
    <property type="protein sequence ID" value="MBM7703990.1"/>
    <property type="molecule type" value="Genomic_DNA"/>
</dbReference>
<dbReference type="InterPro" id="IPR054529">
    <property type="entry name" value="TcaA_2nd"/>
</dbReference>
<evidence type="ECO:0000256" key="1">
    <source>
        <dbReference type="SAM" id="Phobius"/>
    </source>
</evidence>
<dbReference type="Proteomes" id="UP000809829">
    <property type="component" value="Unassembled WGS sequence"/>
</dbReference>
<feature type="domain" description="TcaA 4th" evidence="4">
    <location>
        <begin position="254"/>
        <end position="321"/>
    </location>
</feature>
<dbReference type="Pfam" id="PF13240">
    <property type="entry name" value="Zn_Ribbon_1"/>
    <property type="match status" value="1"/>
</dbReference>
<evidence type="ECO:0000259" key="2">
    <source>
        <dbReference type="Pfam" id="PF13240"/>
    </source>
</evidence>
<evidence type="ECO:0000259" key="4">
    <source>
        <dbReference type="Pfam" id="PF22820"/>
    </source>
</evidence>
<proteinExistence type="predicted"/>
<keyword evidence="6" id="KW-1185">Reference proteome</keyword>
<dbReference type="RefSeq" id="WP_205188013.1">
    <property type="nucleotide sequence ID" value="NZ_JAFBFC010000005.1"/>
</dbReference>
<comment type="caution">
    <text evidence="5">The sequence shown here is derived from an EMBL/GenBank/DDBJ whole genome shotgun (WGS) entry which is preliminary data.</text>
</comment>
<keyword evidence="1" id="KW-0472">Membrane</keyword>
<feature type="domain" description="TcaA second" evidence="3">
    <location>
        <begin position="76"/>
        <end position="173"/>
    </location>
</feature>
<dbReference type="Pfam" id="PF22820">
    <property type="entry name" value="TcaA_3rd_4th"/>
    <property type="match status" value="1"/>
</dbReference>
<protein>
    <submittedName>
        <fullName evidence="5">Membrane protein YvbJ</fullName>
    </submittedName>
</protein>
<dbReference type="Pfam" id="PF22813">
    <property type="entry name" value="TcaA_2nd"/>
    <property type="match status" value="1"/>
</dbReference>
<evidence type="ECO:0000313" key="6">
    <source>
        <dbReference type="Proteomes" id="UP000809829"/>
    </source>
</evidence>
<evidence type="ECO:0000259" key="3">
    <source>
        <dbReference type="Pfam" id="PF22813"/>
    </source>
</evidence>
<feature type="domain" description="Zinc-ribbon" evidence="2">
    <location>
        <begin position="3"/>
        <end position="24"/>
    </location>
</feature>
<organism evidence="5 6">
    <name type="scientific">Priestia iocasae</name>
    <dbReference type="NCBI Taxonomy" id="2291674"/>
    <lineage>
        <taxon>Bacteria</taxon>
        <taxon>Bacillati</taxon>
        <taxon>Bacillota</taxon>
        <taxon>Bacilli</taxon>
        <taxon>Bacillales</taxon>
        <taxon>Bacillaceae</taxon>
        <taxon>Priestia</taxon>
    </lineage>
</organism>
<evidence type="ECO:0000313" key="5">
    <source>
        <dbReference type="EMBL" id="MBM7703990.1"/>
    </source>
</evidence>